<feature type="active site" description="Proton acceptor" evidence="4">
    <location>
        <position position="87"/>
    </location>
</feature>
<comment type="caution">
    <text evidence="4">Lacks conserved residue(s) required for the propagation of feature annotation.</text>
</comment>
<dbReference type="SUPFAM" id="SSF52972">
    <property type="entry name" value="ITPase-like"/>
    <property type="match status" value="1"/>
</dbReference>
<proteinExistence type="inferred from homology"/>
<dbReference type="RefSeq" id="WP_132030494.1">
    <property type="nucleotide sequence ID" value="NZ_SMAI01000003.1"/>
</dbReference>
<protein>
    <recommendedName>
        <fullName evidence="4">Nucleoside triphosphate pyrophosphatase</fullName>
        <ecNumber evidence="4">3.6.1.9</ecNumber>
    </recommendedName>
    <alternativeName>
        <fullName evidence="4">Nucleotide pyrophosphatase</fullName>
        <shortName evidence="4">Nucleotide PPase</shortName>
    </alternativeName>
</protein>
<dbReference type="GO" id="GO:0005737">
    <property type="term" value="C:cytoplasm"/>
    <property type="evidence" value="ECO:0007669"/>
    <property type="project" value="UniProtKB-SubCell"/>
</dbReference>
<accession>A0A4R3M1A9</accession>
<comment type="caution">
    <text evidence="5">The sequence shown here is derived from an EMBL/GenBank/DDBJ whole genome shotgun (WGS) entry which is preliminary data.</text>
</comment>
<sequence>MSRPGTGLWRGTAPLALASRSAVRRALLEAAGLPVETVEAVVDERRIEADAPAAEAAPDDIARILARAKAFAGAARVGPERYVLGADQTLALGGTLFHKAPDRAAAALQLSRLAGRTHVLHAALCVVRDEEILFEALDCAALTMRPLSAADIEDYLDAAGPAALASVGCYQLEALGVHLFERIEGDHFTILGLPLLPLLGFLRGEELLP</sequence>
<dbReference type="PANTHER" id="PTHR43213">
    <property type="entry name" value="BIFUNCTIONAL DTTP/UTP PYROPHOSPHATASE/METHYLTRANSFERASE PROTEIN-RELATED"/>
    <property type="match status" value="1"/>
</dbReference>
<comment type="cofactor">
    <cofactor evidence="1 4">
        <name>a divalent metal cation</name>
        <dbReference type="ChEBI" id="CHEBI:60240"/>
    </cofactor>
</comment>
<reference evidence="5 6" key="1">
    <citation type="submission" date="2019-03" db="EMBL/GenBank/DDBJ databases">
        <title>Genomic Encyclopedia of Type Strains, Phase IV (KMG-IV): sequencing the most valuable type-strain genomes for metagenomic binning, comparative biology and taxonomic classification.</title>
        <authorList>
            <person name="Goeker M."/>
        </authorList>
    </citation>
    <scope>NUCLEOTIDE SEQUENCE [LARGE SCALE GENOMIC DNA]</scope>
    <source>
        <strain evidence="5 6">DSM 9035</strain>
    </source>
</reference>
<organism evidence="5 6">
    <name type="scientific">Aquabacter spiritensis</name>
    <dbReference type="NCBI Taxonomy" id="933073"/>
    <lineage>
        <taxon>Bacteria</taxon>
        <taxon>Pseudomonadati</taxon>
        <taxon>Pseudomonadota</taxon>
        <taxon>Alphaproteobacteria</taxon>
        <taxon>Hyphomicrobiales</taxon>
        <taxon>Xanthobacteraceae</taxon>
        <taxon>Aquabacter</taxon>
    </lineage>
</organism>
<comment type="subcellular location">
    <subcellularLocation>
        <location evidence="4">Cytoplasm</location>
    </subcellularLocation>
</comment>
<evidence type="ECO:0000256" key="2">
    <source>
        <dbReference type="ARBA" id="ARBA00022801"/>
    </source>
</evidence>
<dbReference type="Pfam" id="PF02545">
    <property type="entry name" value="Maf"/>
    <property type="match status" value="1"/>
</dbReference>
<gene>
    <name evidence="5" type="ORF">EDC64_10360</name>
</gene>
<name>A0A4R3M1A9_9HYPH</name>
<dbReference type="EMBL" id="SMAI01000003">
    <property type="protein sequence ID" value="TCT05959.1"/>
    <property type="molecule type" value="Genomic_DNA"/>
</dbReference>
<dbReference type="GO" id="GO:0047429">
    <property type="term" value="F:nucleoside triphosphate diphosphatase activity"/>
    <property type="evidence" value="ECO:0007669"/>
    <property type="project" value="UniProtKB-EC"/>
</dbReference>
<dbReference type="InterPro" id="IPR029001">
    <property type="entry name" value="ITPase-like_fam"/>
</dbReference>
<dbReference type="OrthoDB" id="9813962at2"/>
<comment type="function">
    <text evidence="4">Nucleoside triphosphate pyrophosphatase. May have a dual role in cell division arrest and in preventing the incorporation of modified nucleotides into cellular nucleic acids.</text>
</comment>
<keyword evidence="6" id="KW-1185">Reference proteome</keyword>
<keyword evidence="3 4" id="KW-0546">Nucleotide metabolism</keyword>
<comment type="catalytic activity">
    <reaction evidence="4">
        <text>a ribonucleoside 5'-triphosphate + H2O = a ribonucleoside 5'-phosphate + diphosphate + H(+)</text>
        <dbReference type="Rhea" id="RHEA:23996"/>
        <dbReference type="ChEBI" id="CHEBI:15377"/>
        <dbReference type="ChEBI" id="CHEBI:15378"/>
        <dbReference type="ChEBI" id="CHEBI:33019"/>
        <dbReference type="ChEBI" id="CHEBI:58043"/>
        <dbReference type="ChEBI" id="CHEBI:61557"/>
        <dbReference type="EC" id="3.6.1.9"/>
    </reaction>
</comment>
<keyword evidence="4" id="KW-0963">Cytoplasm</keyword>
<dbReference type="HAMAP" id="MF_00528">
    <property type="entry name" value="Maf"/>
    <property type="match status" value="1"/>
</dbReference>
<dbReference type="PIRSF" id="PIRSF006305">
    <property type="entry name" value="Maf"/>
    <property type="match status" value="1"/>
</dbReference>
<comment type="catalytic activity">
    <reaction evidence="4">
        <text>a 2'-deoxyribonucleoside 5'-triphosphate + H2O = a 2'-deoxyribonucleoside 5'-phosphate + diphosphate + H(+)</text>
        <dbReference type="Rhea" id="RHEA:44644"/>
        <dbReference type="ChEBI" id="CHEBI:15377"/>
        <dbReference type="ChEBI" id="CHEBI:15378"/>
        <dbReference type="ChEBI" id="CHEBI:33019"/>
        <dbReference type="ChEBI" id="CHEBI:61560"/>
        <dbReference type="ChEBI" id="CHEBI:65317"/>
        <dbReference type="EC" id="3.6.1.9"/>
    </reaction>
</comment>
<dbReference type="Gene3D" id="3.90.950.10">
    <property type="match status" value="1"/>
</dbReference>
<dbReference type="GO" id="GO:0009117">
    <property type="term" value="P:nucleotide metabolic process"/>
    <property type="evidence" value="ECO:0007669"/>
    <property type="project" value="UniProtKB-KW"/>
</dbReference>
<dbReference type="InterPro" id="IPR003697">
    <property type="entry name" value="Maf-like"/>
</dbReference>
<keyword evidence="2 4" id="KW-0378">Hydrolase</keyword>
<evidence type="ECO:0000256" key="3">
    <source>
        <dbReference type="ARBA" id="ARBA00023080"/>
    </source>
</evidence>
<dbReference type="Proteomes" id="UP000294664">
    <property type="component" value="Unassembled WGS sequence"/>
</dbReference>
<evidence type="ECO:0000313" key="6">
    <source>
        <dbReference type="Proteomes" id="UP000294664"/>
    </source>
</evidence>
<comment type="similarity">
    <text evidence="4">Belongs to the Maf family.</text>
</comment>
<dbReference type="PANTHER" id="PTHR43213:SF5">
    <property type="entry name" value="BIFUNCTIONAL DTTP_UTP PYROPHOSPHATASE_METHYLTRANSFERASE PROTEIN-RELATED"/>
    <property type="match status" value="1"/>
</dbReference>
<dbReference type="EC" id="3.6.1.9" evidence="4"/>
<evidence type="ECO:0000313" key="5">
    <source>
        <dbReference type="EMBL" id="TCT05959.1"/>
    </source>
</evidence>
<dbReference type="AlphaFoldDB" id="A0A4R3M1A9"/>
<evidence type="ECO:0000256" key="4">
    <source>
        <dbReference type="HAMAP-Rule" id="MF_00528"/>
    </source>
</evidence>
<evidence type="ECO:0000256" key="1">
    <source>
        <dbReference type="ARBA" id="ARBA00001968"/>
    </source>
</evidence>